<organism evidence="1 2">
    <name type="scientific">Enterocloster clostridioformis</name>
    <dbReference type="NCBI Taxonomy" id="1531"/>
    <lineage>
        <taxon>Bacteria</taxon>
        <taxon>Bacillati</taxon>
        <taxon>Bacillota</taxon>
        <taxon>Clostridia</taxon>
        <taxon>Lachnospirales</taxon>
        <taxon>Lachnospiraceae</taxon>
        <taxon>Enterocloster</taxon>
    </lineage>
</organism>
<dbReference type="RefSeq" id="WP_057573030.1">
    <property type="nucleotide sequence ID" value="NZ_CZAB01000096.1"/>
</dbReference>
<dbReference type="EMBL" id="CZAB01000096">
    <property type="protein sequence ID" value="CUQ14884.1"/>
    <property type="molecule type" value="Genomic_DNA"/>
</dbReference>
<dbReference type="AlphaFoldDB" id="A0A174TX59"/>
<evidence type="ECO:0000313" key="2">
    <source>
        <dbReference type="Proteomes" id="UP000095512"/>
    </source>
</evidence>
<reference evidence="1 2" key="1">
    <citation type="submission" date="2015-09" db="EMBL/GenBank/DDBJ databases">
        <authorList>
            <consortium name="Pathogen Informatics"/>
        </authorList>
    </citation>
    <scope>NUCLEOTIDE SEQUENCE [LARGE SCALE GENOMIC DNA]</scope>
    <source>
        <strain evidence="1 2">2789STDY5834865</strain>
    </source>
</reference>
<evidence type="ECO:0000313" key="1">
    <source>
        <dbReference type="EMBL" id="CUQ14884.1"/>
    </source>
</evidence>
<sequence>MADMKIYQEVELSLTENLIPTVIHVKQFDHKARKVRCLLYTSSVEYTIPEGAIVSCAGTRPDGHLFQYSSETAPELVSIEDNAVMFTITDFMTAVFGRYPVDVILLDNDGDVLGTFSLTLRVERSAVGNGKIAAITYAKAVEAVADGIFECFTTEDGYFGFCSNDGLGYMPGSVSSTIDKLHDTIVNSSITDDGYIAFDTDDGLGLAFGTDTEGRLVVKFHEEN</sequence>
<accession>A0A174TX59</accession>
<name>A0A174TX59_9FIRM</name>
<protein>
    <submittedName>
        <fullName evidence="1">Uncharacterized protein</fullName>
    </submittedName>
</protein>
<dbReference type="Proteomes" id="UP000095512">
    <property type="component" value="Unassembled WGS sequence"/>
</dbReference>
<proteinExistence type="predicted"/>
<gene>
    <name evidence="1" type="ORF">ERS852480_04990</name>
</gene>